<dbReference type="InterPro" id="IPR001138">
    <property type="entry name" value="Zn2Cys6_DnaBD"/>
</dbReference>
<evidence type="ECO:0000256" key="2">
    <source>
        <dbReference type="ARBA" id="ARBA00023015"/>
    </source>
</evidence>
<dbReference type="RefSeq" id="XP_013256479.1">
    <property type="nucleotide sequence ID" value="XM_013401025.1"/>
</dbReference>
<dbReference type="InterPro" id="IPR051127">
    <property type="entry name" value="Fungal_SecMet_Regulators"/>
</dbReference>
<accession>A0A072P197</accession>
<keyword evidence="9" id="KW-1185">Reference proteome</keyword>
<dbReference type="InterPro" id="IPR007219">
    <property type="entry name" value="XnlR_reg_dom"/>
</dbReference>
<evidence type="ECO:0000256" key="1">
    <source>
        <dbReference type="ARBA" id="ARBA00022723"/>
    </source>
</evidence>
<keyword evidence="1" id="KW-0479">Metal-binding</keyword>
<dbReference type="Pfam" id="PF00172">
    <property type="entry name" value="Zn_clus"/>
    <property type="match status" value="1"/>
</dbReference>
<reference evidence="8 9" key="1">
    <citation type="submission" date="2013-03" db="EMBL/GenBank/DDBJ databases">
        <title>The Genome Sequence of Exophiala aquamarina CBS 119918.</title>
        <authorList>
            <consortium name="The Broad Institute Genomics Platform"/>
            <person name="Cuomo C."/>
            <person name="de Hoog S."/>
            <person name="Gorbushina A."/>
            <person name="Walker B."/>
            <person name="Young S.K."/>
            <person name="Zeng Q."/>
            <person name="Gargeya S."/>
            <person name="Fitzgerald M."/>
            <person name="Haas B."/>
            <person name="Abouelleil A."/>
            <person name="Allen A.W."/>
            <person name="Alvarado L."/>
            <person name="Arachchi H.M."/>
            <person name="Berlin A.M."/>
            <person name="Chapman S.B."/>
            <person name="Gainer-Dewar J."/>
            <person name="Goldberg J."/>
            <person name="Griggs A."/>
            <person name="Gujja S."/>
            <person name="Hansen M."/>
            <person name="Howarth C."/>
            <person name="Imamovic A."/>
            <person name="Ireland A."/>
            <person name="Larimer J."/>
            <person name="McCowan C."/>
            <person name="Murphy C."/>
            <person name="Pearson M."/>
            <person name="Poon T.W."/>
            <person name="Priest M."/>
            <person name="Roberts A."/>
            <person name="Saif S."/>
            <person name="Shea T."/>
            <person name="Sisk P."/>
            <person name="Sykes S."/>
            <person name="Wortman J."/>
            <person name="Nusbaum C."/>
            <person name="Birren B."/>
        </authorList>
    </citation>
    <scope>NUCLEOTIDE SEQUENCE [LARGE SCALE GENOMIC DNA]</scope>
    <source>
        <strain evidence="8 9">CBS 119918</strain>
    </source>
</reference>
<dbReference type="GO" id="GO:0000981">
    <property type="term" value="F:DNA-binding transcription factor activity, RNA polymerase II-specific"/>
    <property type="evidence" value="ECO:0007669"/>
    <property type="project" value="InterPro"/>
</dbReference>
<name>A0A072P197_9EURO</name>
<evidence type="ECO:0000313" key="9">
    <source>
        <dbReference type="Proteomes" id="UP000027920"/>
    </source>
</evidence>
<comment type="caution">
    <text evidence="8">The sequence shown here is derived from an EMBL/GenBank/DDBJ whole genome shotgun (WGS) entry which is preliminary data.</text>
</comment>
<feature type="region of interest" description="Disordered" evidence="6">
    <location>
        <begin position="265"/>
        <end position="296"/>
    </location>
</feature>
<keyword evidence="5" id="KW-0539">Nucleus</keyword>
<dbReference type="SUPFAM" id="SSF57701">
    <property type="entry name" value="Zn2/Cys6 DNA-binding domain"/>
    <property type="match status" value="1"/>
</dbReference>
<feature type="region of interest" description="Disordered" evidence="6">
    <location>
        <begin position="125"/>
        <end position="147"/>
    </location>
</feature>
<evidence type="ECO:0000256" key="3">
    <source>
        <dbReference type="ARBA" id="ARBA00023125"/>
    </source>
</evidence>
<dbReference type="Pfam" id="PF04082">
    <property type="entry name" value="Fungal_trans"/>
    <property type="match status" value="1"/>
</dbReference>
<dbReference type="GeneID" id="25285195"/>
<dbReference type="GO" id="GO:0003677">
    <property type="term" value="F:DNA binding"/>
    <property type="evidence" value="ECO:0007669"/>
    <property type="project" value="UniProtKB-KW"/>
</dbReference>
<organism evidence="8 9">
    <name type="scientific">Exophiala aquamarina CBS 119918</name>
    <dbReference type="NCBI Taxonomy" id="1182545"/>
    <lineage>
        <taxon>Eukaryota</taxon>
        <taxon>Fungi</taxon>
        <taxon>Dikarya</taxon>
        <taxon>Ascomycota</taxon>
        <taxon>Pezizomycotina</taxon>
        <taxon>Eurotiomycetes</taxon>
        <taxon>Chaetothyriomycetidae</taxon>
        <taxon>Chaetothyriales</taxon>
        <taxon>Herpotrichiellaceae</taxon>
        <taxon>Exophiala</taxon>
    </lineage>
</organism>
<dbReference type="InterPro" id="IPR036864">
    <property type="entry name" value="Zn2-C6_fun-type_DNA-bd_sf"/>
</dbReference>
<evidence type="ECO:0000259" key="7">
    <source>
        <dbReference type="PROSITE" id="PS50048"/>
    </source>
</evidence>
<keyword evidence="4" id="KW-0804">Transcription</keyword>
<evidence type="ECO:0000256" key="5">
    <source>
        <dbReference type="ARBA" id="ARBA00023242"/>
    </source>
</evidence>
<proteinExistence type="predicted"/>
<dbReference type="AlphaFoldDB" id="A0A072P197"/>
<dbReference type="GO" id="GO:0006351">
    <property type="term" value="P:DNA-templated transcription"/>
    <property type="evidence" value="ECO:0007669"/>
    <property type="project" value="InterPro"/>
</dbReference>
<dbReference type="Gene3D" id="4.10.240.10">
    <property type="entry name" value="Zn(2)-C6 fungal-type DNA-binding domain"/>
    <property type="match status" value="1"/>
</dbReference>
<evidence type="ECO:0000256" key="4">
    <source>
        <dbReference type="ARBA" id="ARBA00023163"/>
    </source>
</evidence>
<keyword evidence="3" id="KW-0238">DNA-binding</keyword>
<dbReference type="PANTHER" id="PTHR47424:SF6">
    <property type="entry name" value="PROLINE UTILIZATION TRANS-ACTIVATOR"/>
    <property type="match status" value="1"/>
</dbReference>
<feature type="compositionally biased region" description="Polar residues" evidence="6">
    <location>
        <begin position="272"/>
        <end position="289"/>
    </location>
</feature>
<feature type="domain" description="Zn(2)-C6 fungal-type" evidence="7">
    <location>
        <begin position="27"/>
        <end position="57"/>
    </location>
</feature>
<dbReference type="PANTHER" id="PTHR47424">
    <property type="entry name" value="REGULATORY PROTEIN GAL4"/>
    <property type="match status" value="1"/>
</dbReference>
<gene>
    <name evidence="8" type="ORF">A1O9_10291</name>
</gene>
<evidence type="ECO:0000256" key="6">
    <source>
        <dbReference type="SAM" id="MobiDB-lite"/>
    </source>
</evidence>
<dbReference type="CDD" id="cd12148">
    <property type="entry name" value="fungal_TF_MHR"/>
    <property type="match status" value="1"/>
</dbReference>
<dbReference type="GO" id="GO:0008270">
    <property type="term" value="F:zinc ion binding"/>
    <property type="evidence" value="ECO:0007669"/>
    <property type="project" value="InterPro"/>
</dbReference>
<dbReference type="PROSITE" id="PS00463">
    <property type="entry name" value="ZN2_CY6_FUNGAL_1"/>
    <property type="match status" value="1"/>
</dbReference>
<dbReference type="CDD" id="cd00067">
    <property type="entry name" value="GAL4"/>
    <property type="match status" value="1"/>
</dbReference>
<dbReference type="STRING" id="1182545.A0A072P197"/>
<dbReference type="SMART" id="SM00906">
    <property type="entry name" value="Fungal_trans"/>
    <property type="match status" value="1"/>
</dbReference>
<keyword evidence="2" id="KW-0805">Transcription regulation</keyword>
<protein>
    <recommendedName>
        <fullName evidence="7">Zn(2)-C6 fungal-type domain-containing protein</fullName>
    </recommendedName>
</protein>
<dbReference type="HOGENOM" id="CLU_011777_0_0_1"/>
<dbReference type="Proteomes" id="UP000027920">
    <property type="component" value="Unassembled WGS sequence"/>
</dbReference>
<dbReference type="VEuPathDB" id="FungiDB:A1O9_10291"/>
<sequence>MSLVFDHDPKVPRRRVPDSARRRALISCDRCKTRRIRCARPTEEVPCEACLDSGVPCKSTIPRRRLAYSGPDGTSERYKALEALVQSLFPNEDCNDTQTLFRLAAERNTPIPSHDQAMSLSRLTDAVNSQRSDGQNTTTPVPTSNDPGTAFQTFLGSASTIDSSVTAQTPLSSVNTGVPWPCNVDPAVQGTVTNLAEETCIPAPHGVAHYVGPASSFEFARAVRRLVAVRSETLDDTRTRLGRRSKQRAEFANLKTSIALEPRIQAHPASTVREQSNEPAMDTSPTANEGQEGLRSVSPSRRWLRALVPAREVSDRLVQAFFDRLHPNYILFHRGTFHTRYDSIWQRSPVYRYDREPGWLCSLFMVFVFGAQLLEHDGLEDAAGLQRKFLRHVRERFHHLALTANLPNVQALLLLQLYEHNAGERNTSWILLGQAARMSIALGMHREGTSHNFDAIERNTRRMVWFTLYSFEQYTSLSLGRPSTIKALEVNVQLPDESVLDGSDYPPDYINHASKLMDLTSKVRHFATAASPNCFDDLFLISMVDSLNIISKELKGWYTRLPRHLRPEWCFISPRHLRAVLLLHINYHYIASVLTRPYLLSKVEHDIKHQGMSESSSPPTVRSTVGSLAQECISSSMAIADMLQRLSSESLLEGLGWTDFFYLYHAMLALCLDFLGRPRLSATEEWTVRDRAISANVSFMIEMCQTHQLGPTYQILSQVAIQLAYIVGLGGDDGISRDESEHLQDNPISHDELVAGMGERSTNIPNTEVAATSQHEIFMPYAEPISGITQFNSNGDAFWDFFNVNLVDPMDTSVNPGMQYMANPFQDPFAPSPFYGRYNNWPS</sequence>
<evidence type="ECO:0000313" key="8">
    <source>
        <dbReference type="EMBL" id="KEF53889.1"/>
    </source>
</evidence>
<dbReference type="PROSITE" id="PS50048">
    <property type="entry name" value="ZN2_CY6_FUNGAL_2"/>
    <property type="match status" value="1"/>
</dbReference>
<dbReference type="OrthoDB" id="3364175at2759"/>
<dbReference type="EMBL" id="AMGV01000012">
    <property type="protein sequence ID" value="KEF53889.1"/>
    <property type="molecule type" value="Genomic_DNA"/>
</dbReference>